<sequence length="72" mass="8150">MEYISFVALYEIVNVYFRTFRKNCLTLGNYCYKINGNCIVLSRKGGGTGPMKPWQQPYNGIVPNPAGSNPER</sequence>
<dbReference type="AlphaFoldDB" id="A0AAX3HXJ3"/>
<name>A0AAX3HXJ3_BACTI</name>
<comment type="caution">
    <text evidence="2">The sequence shown here is derived from an EMBL/GenBank/DDBJ whole genome shotgun (WGS) entry which is preliminary data.</text>
</comment>
<protein>
    <submittedName>
        <fullName evidence="2">Uncharacterized protein</fullName>
    </submittedName>
</protein>
<evidence type="ECO:0000256" key="1">
    <source>
        <dbReference type="SAM" id="MobiDB-lite"/>
    </source>
</evidence>
<feature type="region of interest" description="Disordered" evidence="1">
    <location>
        <begin position="51"/>
        <end position="72"/>
    </location>
</feature>
<gene>
    <name evidence="2" type="ORF">BTAR23_AR23_05644</name>
</gene>
<dbReference type="EMBL" id="CAAKHA010000026">
    <property type="protein sequence ID" value="VIJ07510.1"/>
    <property type="molecule type" value="Genomic_DNA"/>
</dbReference>
<evidence type="ECO:0000313" key="2">
    <source>
        <dbReference type="EMBL" id="VIJ07510.1"/>
    </source>
</evidence>
<reference evidence="2 3" key="1">
    <citation type="submission" date="2019-04" db="EMBL/GenBank/DDBJ databases">
        <authorList>
            <person name="Patino-Navarrete R."/>
            <person name="Patino Navarrete R."/>
        </authorList>
    </citation>
    <scope>NUCLEOTIDE SEQUENCE [LARGE SCALE GENOMIC DNA]</scope>
    <source>
        <strain evidence="2">Bacillus thuringiensis strain AR23</strain>
    </source>
</reference>
<proteinExistence type="predicted"/>
<evidence type="ECO:0000313" key="3">
    <source>
        <dbReference type="Proteomes" id="UP000508034"/>
    </source>
</evidence>
<accession>A0AAX3HXJ3</accession>
<dbReference type="Proteomes" id="UP000508034">
    <property type="component" value="Unassembled WGS sequence"/>
</dbReference>
<organism evidence="2 3">
    <name type="scientific">Bacillus thuringiensis subsp. israelensis</name>
    <dbReference type="NCBI Taxonomy" id="1430"/>
    <lineage>
        <taxon>Bacteria</taxon>
        <taxon>Bacillati</taxon>
        <taxon>Bacillota</taxon>
        <taxon>Bacilli</taxon>
        <taxon>Bacillales</taxon>
        <taxon>Bacillaceae</taxon>
        <taxon>Bacillus</taxon>
        <taxon>Bacillus cereus group</taxon>
    </lineage>
</organism>